<dbReference type="InterPro" id="IPR001525">
    <property type="entry name" value="C5_MeTfrase"/>
</dbReference>
<reference evidence="5 6" key="1">
    <citation type="journal article" date="2009" name="Science">
        <title>Green evolution and dynamic adaptations revealed by genomes of the marine picoeukaryotes Micromonas.</title>
        <authorList>
            <person name="Worden A.Z."/>
            <person name="Lee J.H."/>
            <person name="Mock T."/>
            <person name="Rouze P."/>
            <person name="Simmons M.P."/>
            <person name="Aerts A.L."/>
            <person name="Allen A.E."/>
            <person name="Cuvelier M.L."/>
            <person name="Derelle E."/>
            <person name="Everett M.V."/>
            <person name="Foulon E."/>
            <person name="Grimwood J."/>
            <person name="Gundlach H."/>
            <person name="Henrissat B."/>
            <person name="Napoli C."/>
            <person name="McDonald S.M."/>
            <person name="Parker M.S."/>
            <person name="Rombauts S."/>
            <person name="Salamov A."/>
            <person name="Von Dassow P."/>
            <person name="Badger J.H."/>
            <person name="Coutinho P.M."/>
            <person name="Demir E."/>
            <person name="Dubchak I."/>
            <person name="Gentemann C."/>
            <person name="Eikrem W."/>
            <person name="Gready J.E."/>
            <person name="John U."/>
            <person name="Lanier W."/>
            <person name="Lindquist E.A."/>
            <person name="Lucas S."/>
            <person name="Mayer K.F."/>
            <person name="Moreau H."/>
            <person name="Not F."/>
            <person name="Otillar R."/>
            <person name="Panaud O."/>
            <person name="Pangilinan J."/>
            <person name="Paulsen I."/>
            <person name="Piegu B."/>
            <person name="Poliakov A."/>
            <person name="Robbens S."/>
            <person name="Schmutz J."/>
            <person name="Toulza E."/>
            <person name="Wyss T."/>
            <person name="Zelensky A."/>
            <person name="Zhou K."/>
            <person name="Armbrust E.V."/>
            <person name="Bhattacharya D."/>
            <person name="Goodenough U.W."/>
            <person name="Van de Peer Y."/>
            <person name="Grigoriev I.V."/>
        </authorList>
    </citation>
    <scope>NUCLEOTIDE SEQUENCE [LARGE SCALE GENOMIC DNA]</scope>
    <source>
        <strain evidence="5 6">CCMP1545</strain>
    </source>
</reference>
<evidence type="ECO:0000256" key="3">
    <source>
        <dbReference type="ARBA" id="ARBA00022691"/>
    </source>
</evidence>
<keyword evidence="3 4" id="KW-0949">S-adenosyl-L-methionine</keyword>
<dbReference type="Pfam" id="PF00145">
    <property type="entry name" value="DNA_methylase"/>
    <property type="match status" value="1"/>
</dbReference>
<dbReference type="PROSITE" id="PS51679">
    <property type="entry name" value="SAM_MT_C5"/>
    <property type="match status" value="1"/>
</dbReference>
<dbReference type="PANTHER" id="PTHR46098">
    <property type="entry name" value="TRNA (CYTOSINE(38)-C(5))-METHYLTRANSFERASE"/>
    <property type="match status" value="1"/>
</dbReference>
<dbReference type="Proteomes" id="UP000001876">
    <property type="component" value="Unassembled WGS sequence"/>
</dbReference>
<evidence type="ECO:0000256" key="4">
    <source>
        <dbReference type="PROSITE-ProRule" id="PRU01016"/>
    </source>
</evidence>
<dbReference type="SUPFAM" id="SSF53335">
    <property type="entry name" value="S-adenosyl-L-methionine-dependent methyltransferases"/>
    <property type="match status" value="1"/>
</dbReference>
<protein>
    <submittedName>
        <fullName evidence="5">DNA methyltransferase</fullName>
    </submittedName>
</protein>
<comment type="similarity">
    <text evidence="4">Belongs to the class I-like SAM-binding methyltransferase superfamily. C5-methyltransferase family.</text>
</comment>
<dbReference type="GO" id="GO:0005634">
    <property type="term" value="C:nucleus"/>
    <property type="evidence" value="ECO:0007669"/>
    <property type="project" value="TreeGrafter"/>
</dbReference>
<dbReference type="KEGG" id="mpp:MICPUCDRAFT_45851"/>
<evidence type="ECO:0000256" key="1">
    <source>
        <dbReference type="ARBA" id="ARBA00022603"/>
    </source>
</evidence>
<organism evidence="6">
    <name type="scientific">Micromonas pusilla (strain CCMP1545)</name>
    <name type="common">Picoplanktonic green alga</name>
    <dbReference type="NCBI Taxonomy" id="564608"/>
    <lineage>
        <taxon>Eukaryota</taxon>
        <taxon>Viridiplantae</taxon>
        <taxon>Chlorophyta</taxon>
        <taxon>Mamiellophyceae</taxon>
        <taxon>Mamiellales</taxon>
        <taxon>Mamiellaceae</taxon>
        <taxon>Micromonas</taxon>
    </lineage>
</organism>
<dbReference type="PANTHER" id="PTHR46098:SF1">
    <property type="entry name" value="TRNA (CYTOSINE(38)-C(5))-METHYLTRANSFERASE"/>
    <property type="match status" value="1"/>
</dbReference>
<dbReference type="GO" id="GO:0008168">
    <property type="term" value="F:methyltransferase activity"/>
    <property type="evidence" value="ECO:0007669"/>
    <property type="project" value="UniProtKB-KW"/>
</dbReference>
<accession>C1N1Z9</accession>
<feature type="active site" evidence="4">
    <location>
        <position position="88"/>
    </location>
</feature>
<dbReference type="PRINTS" id="PR00105">
    <property type="entry name" value="C5METTRFRASE"/>
</dbReference>
<name>C1N1Z9_MICPC</name>
<proteinExistence type="inferred from homology"/>
<evidence type="ECO:0000256" key="2">
    <source>
        <dbReference type="ARBA" id="ARBA00022679"/>
    </source>
</evidence>
<keyword evidence="1 4" id="KW-0489">Methyltransferase</keyword>
<dbReference type="OrthoDB" id="414133at2759"/>
<evidence type="ECO:0000313" key="6">
    <source>
        <dbReference type="Proteomes" id="UP000001876"/>
    </source>
</evidence>
<dbReference type="InterPro" id="IPR050750">
    <property type="entry name" value="C5-MTase"/>
</dbReference>
<dbReference type="Gene3D" id="3.90.120.10">
    <property type="entry name" value="DNA Methylase, subunit A, domain 2"/>
    <property type="match status" value="1"/>
</dbReference>
<gene>
    <name evidence="5" type="ORF">MICPUCDRAFT_45851</name>
</gene>
<dbReference type="Gene3D" id="3.40.50.150">
    <property type="entry name" value="Vaccinia Virus protein VP39"/>
    <property type="match status" value="1"/>
</dbReference>
<dbReference type="GO" id="GO:0032259">
    <property type="term" value="P:methylation"/>
    <property type="evidence" value="ECO:0007669"/>
    <property type="project" value="UniProtKB-KW"/>
</dbReference>
<keyword evidence="2 4" id="KW-0808">Transferase</keyword>
<dbReference type="eggNOG" id="KOG0919">
    <property type="taxonomic scope" value="Eukaryota"/>
</dbReference>
<dbReference type="EMBL" id="GG663745">
    <property type="protein sequence ID" value="EEH53714.1"/>
    <property type="molecule type" value="Genomic_DNA"/>
</dbReference>
<sequence>MTTTPTPTNATPRALEFYCGVGGLHYALLRARPDATVAAAFDLNPHACDTYAFNFGDAARPIARNLASYPAASIDAHAASLWLLSPPCQPFTRQGAKRDVDDGRAESFLRLLDVVPTLANAPSHLLVENVVGFERSETRDALLATLRAMGYTTRERMLSPRQFGVPYSRPRYFCLAKRAPLRWVDDVFSGIEHGDDDEGADEGADVWTTHAVPRADVVKALASADVVTRDDRKCNCFTKSYGKYVKGTGSFISDVRVVKGEWDGRIRNGQGADVSADDGGGSVRLRYFTEREVANVHSFPPEFTFPSHVTRAQRYALLGNSLSVACVAPLIDYLLNDV</sequence>
<dbReference type="RefSeq" id="XP_003062002.1">
    <property type="nucleotide sequence ID" value="XM_003061956.1"/>
</dbReference>
<dbReference type="AlphaFoldDB" id="C1N1Z9"/>
<evidence type="ECO:0000313" key="5">
    <source>
        <dbReference type="EMBL" id="EEH53714.1"/>
    </source>
</evidence>
<dbReference type="OMA" id="NSLNCWV"/>
<keyword evidence="6" id="KW-1185">Reference proteome</keyword>
<dbReference type="InterPro" id="IPR029063">
    <property type="entry name" value="SAM-dependent_MTases_sf"/>
</dbReference>
<dbReference type="GeneID" id="9687645"/>